<gene>
    <name evidence="1" type="primary">ccoS</name>
    <name evidence="1" type="ORF">GVO57_10590</name>
</gene>
<evidence type="ECO:0000313" key="1">
    <source>
        <dbReference type="EMBL" id="QHL91181.1"/>
    </source>
</evidence>
<dbReference type="NCBIfam" id="TIGR00847">
    <property type="entry name" value="ccoS"/>
    <property type="match status" value="1"/>
</dbReference>
<organism evidence="1 2">
    <name type="scientific">Sphingomonas changnyeongensis</name>
    <dbReference type="NCBI Taxonomy" id="2698679"/>
    <lineage>
        <taxon>Bacteria</taxon>
        <taxon>Pseudomonadati</taxon>
        <taxon>Pseudomonadota</taxon>
        <taxon>Alphaproteobacteria</taxon>
        <taxon>Sphingomonadales</taxon>
        <taxon>Sphingomonadaceae</taxon>
        <taxon>Sphingomonas</taxon>
    </lineage>
</organism>
<dbReference type="PANTHER" id="PTHR41532">
    <property type="entry name" value="FIXS PROTEIN"/>
    <property type="match status" value="1"/>
</dbReference>
<proteinExistence type="predicted"/>
<dbReference type="Proteomes" id="UP000464468">
    <property type="component" value="Chromosome"/>
</dbReference>
<name>A0A7Z2NXC6_9SPHN</name>
<dbReference type="EMBL" id="CP047895">
    <property type="protein sequence ID" value="QHL91181.1"/>
    <property type="molecule type" value="Genomic_DNA"/>
</dbReference>
<reference evidence="1 2" key="1">
    <citation type="submission" date="2020-01" db="EMBL/GenBank/DDBJ databases">
        <title>Sphingomonas sp. C33 whole genome sequece.</title>
        <authorList>
            <person name="Park C."/>
        </authorList>
    </citation>
    <scope>NUCLEOTIDE SEQUENCE [LARGE SCALE GENOMIC DNA]</scope>
    <source>
        <strain evidence="1 2">C33</strain>
    </source>
</reference>
<keyword evidence="2" id="KW-1185">Reference proteome</keyword>
<dbReference type="AlphaFoldDB" id="A0A7Z2NXC6"/>
<dbReference type="Pfam" id="PF03597">
    <property type="entry name" value="FixS"/>
    <property type="match status" value="1"/>
</dbReference>
<dbReference type="PANTHER" id="PTHR41532:SF1">
    <property type="entry name" value="FIXS PROTEIN"/>
    <property type="match status" value="1"/>
</dbReference>
<sequence>MSGLAFLIPVALLLGLGGLAAFLWSLGAGQYDDMDGAALRILIDEDGVSVPAAMTSATGREPGL</sequence>
<dbReference type="RefSeq" id="WP_160593111.1">
    <property type="nucleotide sequence ID" value="NZ_CP047895.1"/>
</dbReference>
<accession>A0A7Z2NXC6</accession>
<dbReference type="KEGG" id="schy:GVO57_10590"/>
<protein>
    <submittedName>
        <fullName evidence="1">Cbb3-type cytochrome oxidase assembly protein CcoS</fullName>
    </submittedName>
</protein>
<dbReference type="InterPro" id="IPR004714">
    <property type="entry name" value="Cyt_oxidase_maturation_cbb3"/>
</dbReference>
<evidence type="ECO:0000313" key="2">
    <source>
        <dbReference type="Proteomes" id="UP000464468"/>
    </source>
</evidence>